<evidence type="ECO:0000256" key="6">
    <source>
        <dbReference type="ARBA" id="ARBA00022989"/>
    </source>
</evidence>
<evidence type="ECO:0000256" key="2">
    <source>
        <dbReference type="ARBA" id="ARBA00008873"/>
    </source>
</evidence>
<dbReference type="Gene3D" id="1.20.1510.10">
    <property type="entry name" value="Cation efflux protein transmembrane domain"/>
    <property type="match status" value="1"/>
</dbReference>
<evidence type="ECO:0008006" key="14">
    <source>
        <dbReference type="Google" id="ProtNLM"/>
    </source>
</evidence>
<evidence type="ECO:0000256" key="8">
    <source>
        <dbReference type="SAM" id="MobiDB-lite"/>
    </source>
</evidence>
<feature type="transmembrane region" description="Helical" evidence="9">
    <location>
        <begin position="100"/>
        <end position="122"/>
    </location>
</feature>
<comment type="similarity">
    <text evidence="2">Belongs to the cation diffusion facilitator (CDF) transporter (TC 2.A.4) family. SLC30A subfamily.</text>
</comment>
<dbReference type="Proteomes" id="UP000472372">
    <property type="component" value="Chromosome 1"/>
</dbReference>
<dbReference type="Pfam" id="PF16916">
    <property type="entry name" value="ZT_dimer"/>
    <property type="match status" value="1"/>
</dbReference>
<dbReference type="GO" id="GO:0005385">
    <property type="term" value="F:zinc ion transmembrane transporter activity"/>
    <property type="evidence" value="ECO:0007669"/>
    <property type="project" value="TreeGrafter"/>
</dbReference>
<evidence type="ECO:0000256" key="5">
    <source>
        <dbReference type="ARBA" id="ARBA00022833"/>
    </source>
</evidence>
<dbReference type="InterPro" id="IPR058533">
    <property type="entry name" value="Cation_efflux_TM"/>
</dbReference>
<keyword evidence="6 9" id="KW-1133">Transmembrane helix</keyword>
<dbReference type="PANTHER" id="PTHR45820:SF5">
    <property type="entry name" value="DIFFUSION FACILITATOR FAMILY METAL ION TRANSPORTER, PUTATIVE-RELATED"/>
    <property type="match status" value="1"/>
</dbReference>
<keyword evidence="4 9" id="KW-0812">Transmembrane</keyword>
<feature type="transmembrane region" description="Helical" evidence="9">
    <location>
        <begin position="134"/>
        <end position="155"/>
    </location>
</feature>
<evidence type="ECO:0000256" key="1">
    <source>
        <dbReference type="ARBA" id="ARBA00004141"/>
    </source>
</evidence>
<feature type="transmembrane region" description="Helical" evidence="9">
    <location>
        <begin position="231"/>
        <end position="252"/>
    </location>
</feature>
<evidence type="ECO:0000256" key="9">
    <source>
        <dbReference type="SAM" id="Phobius"/>
    </source>
</evidence>
<organism evidence="12 13">
    <name type="scientific">Pyrenophora teres f. teres</name>
    <dbReference type="NCBI Taxonomy" id="97479"/>
    <lineage>
        <taxon>Eukaryota</taxon>
        <taxon>Fungi</taxon>
        <taxon>Dikarya</taxon>
        <taxon>Ascomycota</taxon>
        <taxon>Pezizomycotina</taxon>
        <taxon>Dothideomycetes</taxon>
        <taxon>Pleosporomycetidae</taxon>
        <taxon>Pleosporales</taxon>
        <taxon>Pleosporineae</taxon>
        <taxon>Pleosporaceae</taxon>
        <taxon>Pyrenophora</taxon>
    </lineage>
</organism>
<feature type="compositionally biased region" description="Basic and acidic residues" evidence="8">
    <location>
        <begin position="1"/>
        <end position="17"/>
    </location>
</feature>
<feature type="region of interest" description="Disordered" evidence="8">
    <location>
        <begin position="1"/>
        <end position="20"/>
    </location>
</feature>
<dbReference type="GO" id="GO:0016020">
    <property type="term" value="C:membrane"/>
    <property type="evidence" value="ECO:0007669"/>
    <property type="project" value="UniProtKB-SubCell"/>
</dbReference>
<proteinExistence type="inferred from homology"/>
<reference evidence="12" key="1">
    <citation type="submission" date="2021-02" db="EMBL/GenBank/DDBJ databases">
        <authorList>
            <person name="Syme A R."/>
            <person name="Syme A R."/>
            <person name="Moolhuijzen P."/>
        </authorList>
    </citation>
    <scope>NUCLEOTIDE SEQUENCE</scope>
    <source>
        <strain evidence="12">W1-1</strain>
    </source>
</reference>
<feature type="transmembrane region" description="Helical" evidence="9">
    <location>
        <begin position="58"/>
        <end position="79"/>
    </location>
</feature>
<dbReference type="SUPFAM" id="SSF160240">
    <property type="entry name" value="Cation efflux protein cytoplasmic domain-like"/>
    <property type="match status" value="1"/>
</dbReference>
<evidence type="ECO:0000259" key="10">
    <source>
        <dbReference type="Pfam" id="PF01545"/>
    </source>
</evidence>
<feature type="region of interest" description="Disordered" evidence="8">
    <location>
        <begin position="161"/>
        <end position="181"/>
    </location>
</feature>
<evidence type="ECO:0000256" key="7">
    <source>
        <dbReference type="ARBA" id="ARBA00023136"/>
    </source>
</evidence>
<keyword evidence="5" id="KW-0862">Zinc</keyword>
<dbReference type="Pfam" id="PF01545">
    <property type="entry name" value="Cation_efflux"/>
    <property type="match status" value="1"/>
</dbReference>
<dbReference type="InterPro" id="IPR036837">
    <property type="entry name" value="Cation_efflux_CTD_sf"/>
</dbReference>
<evidence type="ECO:0000256" key="3">
    <source>
        <dbReference type="ARBA" id="ARBA00022448"/>
    </source>
</evidence>
<keyword evidence="7 9" id="KW-0472">Membrane</keyword>
<feature type="domain" description="Cation efflux protein cytoplasmic" evidence="11">
    <location>
        <begin position="267"/>
        <end position="339"/>
    </location>
</feature>
<dbReference type="InterPro" id="IPR027470">
    <property type="entry name" value="Cation_efflux_CTD"/>
</dbReference>
<protein>
    <recommendedName>
        <fullName evidence="14">Cation efflux protein</fullName>
    </recommendedName>
</protein>
<evidence type="ECO:0000259" key="11">
    <source>
        <dbReference type="Pfam" id="PF16916"/>
    </source>
</evidence>
<evidence type="ECO:0000313" key="13">
    <source>
        <dbReference type="Proteomes" id="UP000472372"/>
    </source>
</evidence>
<dbReference type="EMBL" id="HG992977">
    <property type="protein sequence ID" value="CAE6997496.1"/>
    <property type="molecule type" value="Genomic_DNA"/>
</dbReference>
<dbReference type="PANTHER" id="PTHR45820">
    <property type="entry name" value="FI23527P1"/>
    <property type="match status" value="1"/>
</dbReference>
<comment type="subcellular location">
    <subcellularLocation>
        <location evidence="1">Membrane</location>
        <topology evidence="1">Multi-pass membrane protein</topology>
    </subcellularLocation>
</comment>
<feature type="transmembrane region" description="Helical" evidence="9">
    <location>
        <begin position="34"/>
        <end position="52"/>
    </location>
</feature>
<dbReference type="InterPro" id="IPR002524">
    <property type="entry name" value="Cation_efflux"/>
</dbReference>
<keyword evidence="3" id="KW-0813">Transport</keyword>
<dbReference type="NCBIfam" id="TIGR01297">
    <property type="entry name" value="CDF"/>
    <property type="match status" value="1"/>
</dbReference>
<accession>A0A6S6VQQ7</accession>
<dbReference type="SUPFAM" id="SSF161111">
    <property type="entry name" value="Cation efflux protein transmembrane domain-like"/>
    <property type="match status" value="1"/>
</dbReference>
<name>A0A6S6VQQ7_9PLEO</name>
<sequence length="380" mass="41262">MTHSHNHEPGHGHDHAHEHHHGHFQVSRKMRLRAVIAISFCFFAAEISVGFYTKSLALVADAFHYLNDLIGFIVALVAVQVTERKTSPADLSFGWQRASLLGAFFNGSFLIALGISIALQAIERFISIEDVHNPKLVLIVGCVGLALNIISALFLHEHDHDHGSNDSGDEESSSSSSAHANHLHIGTKPKKHGMDLGILGVLIHVIGDAINNIGVIISAVIIWFVKSPNRFYADPAVSMWIAIMILLSAVPLTRNSGKILLQSAPMGVKIEDIKHDLEAIPGVVSVHELHVWRLDQKKAVASAHIVVHDPDIASFMKKAKIFTECLHAYGIHSVTLQPELPVPSGGVEEGMTSTSAIARTSMEKCGVPCGELCEEFKCCA</sequence>
<dbReference type="GO" id="GO:0006882">
    <property type="term" value="P:intracellular zinc ion homeostasis"/>
    <property type="evidence" value="ECO:0007669"/>
    <property type="project" value="TreeGrafter"/>
</dbReference>
<evidence type="ECO:0000256" key="4">
    <source>
        <dbReference type="ARBA" id="ARBA00022692"/>
    </source>
</evidence>
<gene>
    <name evidence="12" type="ORF">PTTW11_00543</name>
</gene>
<feature type="domain" description="Cation efflux protein transmembrane" evidence="10">
    <location>
        <begin position="34"/>
        <end position="261"/>
    </location>
</feature>
<dbReference type="AlphaFoldDB" id="A0A6S6VQQ7"/>
<feature type="transmembrane region" description="Helical" evidence="9">
    <location>
        <begin position="198"/>
        <end position="225"/>
    </location>
</feature>
<evidence type="ECO:0000313" key="12">
    <source>
        <dbReference type="EMBL" id="CAE6997496.1"/>
    </source>
</evidence>
<dbReference type="InterPro" id="IPR027469">
    <property type="entry name" value="Cation_efflux_TMD_sf"/>
</dbReference>